<keyword evidence="3" id="KW-0802">TPR repeat</keyword>
<organism evidence="5 6">
    <name type="scientific">Coemansia asiatica</name>
    <dbReference type="NCBI Taxonomy" id="1052880"/>
    <lineage>
        <taxon>Eukaryota</taxon>
        <taxon>Fungi</taxon>
        <taxon>Fungi incertae sedis</taxon>
        <taxon>Zoopagomycota</taxon>
        <taxon>Kickxellomycotina</taxon>
        <taxon>Kickxellomycetes</taxon>
        <taxon>Kickxellales</taxon>
        <taxon>Kickxellaceae</taxon>
        <taxon>Coemansia</taxon>
    </lineage>
</organism>
<dbReference type="PANTHER" id="PTHR23083:SF464">
    <property type="entry name" value="TETRATRICOPEPTIDE REPEAT DOMAIN 7, ISOFORM A"/>
    <property type="match status" value="1"/>
</dbReference>
<comment type="function">
    <text evidence="1">Involved in endocytosis.</text>
</comment>
<protein>
    <submittedName>
        <fullName evidence="5">Uncharacterized protein</fullName>
    </submittedName>
</protein>
<dbReference type="InterPro" id="IPR028945">
    <property type="entry name" value="Get1"/>
</dbReference>
<proteinExistence type="inferred from homology"/>
<dbReference type="AlphaFoldDB" id="A0A9W8CLZ0"/>
<dbReference type="InterPro" id="IPR019734">
    <property type="entry name" value="TPR_rpt"/>
</dbReference>
<comment type="caution">
    <text evidence="5">The sequence shown here is derived from an EMBL/GenBank/DDBJ whole genome shotgun (WGS) entry which is preliminary data.</text>
</comment>
<evidence type="ECO:0000256" key="1">
    <source>
        <dbReference type="ARBA" id="ARBA00002550"/>
    </source>
</evidence>
<evidence type="ECO:0000256" key="2">
    <source>
        <dbReference type="ARBA" id="ARBA00038251"/>
    </source>
</evidence>
<sequence>MLGSRNQTLSKEIDTARCVGRWSSIASLAAKYSKHNSAGHAKLEELLLGISWSPNSHWKDEGSVMDDGQRRRIYYPMHLSSSASVALEPLESEMRQIGQSHTLTEEEAFQQSVVLGKICFYGGRFEDCRKALEGLPQGINQDFNLSPAYGKQLYMAQMVMTGVILEMSGNLKAAFAVYDAALKEFSQRIQQGNAVVIVPRNSAYEELVNWPEEALYRRAMVALSIGSIDSAGIDALATYLQQMDNATSASFRVMRRIRANRVYMDYLRQTRADLAEISRAHTRQMTLLRAAFEFPRADETHMEVIDEVDFAATDLSENAPECLVELLYAAISLTFNSPRVLQHLICALERTGDFHEASLALRTYEQVAARQLEPVRKKLAASQPLDDRAKRFVSEVLFTSAEGARLRVQRLGDAHGCLALVHFAHLLISDIETSTELGPVDIKVRALLALWKGVAHGCLAQRSREPGNRADHHSAALQPLRQAVGYAPRMPEAHFHLALELAIGARDITGATAAAKRAVALDSKRLEAWHLMALLSSARKDDAKALQICDVGMRQSAWWNVLADIDAGREPVKFPVDIDSGALFFDLAVTRMSVDGRLRGYDASLSAHPRLFALYGCIFGPALLADEDHGHNAAHPPARQTPPSHTSGRRSLARSLLARSVFSKHSRFHSHSGSRHVPPLPPLPTIEKPEESSPESTPDGSLSRQRSMPHLRSASRDGSAPELPTEAYFDSSSGALAVIPTIASRAGAYYSPVPTRGSLHRRLAKRSLCLLWLTSAAAFVVLKRHEDAENAVSEALAACPDSPEALTMRGQLELSQDHYLPALNDFHAAVSLEPTNIRASVSLARVEYLLARRDVALGLLKNITRAHGWSDPEAWYWLSRLERELAQEQSDPSNARMIKRALEYTTYALDLETSQPLVSTALDAISYSVVSAMLWDTYSRITNNKKAQERLQLREAITQMRSSLRMISSVDQFAKWAKLRRKLDAASASFERVSGELAIERTAFELYVNLVLRVLIYGSRAILNIYNYRVAVFYVPANWYYPVLWFLSLPSAPMGSVSVTVWSFACNRVSKRAAAIFNRVMKPIEIPNRQQSQQQGNTVQPLRSI</sequence>
<dbReference type="InterPro" id="IPR011990">
    <property type="entry name" value="TPR-like_helical_dom_sf"/>
</dbReference>
<name>A0A9W8CLZ0_9FUNG</name>
<feature type="region of interest" description="Disordered" evidence="4">
    <location>
        <begin position="665"/>
        <end position="726"/>
    </location>
</feature>
<evidence type="ECO:0000256" key="4">
    <source>
        <dbReference type="SAM" id="MobiDB-lite"/>
    </source>
</evidence>
<feature type="region of interest" description="Disordered" evidence="4">
    <location>
        <begin position="629"/>
        <end position="650"/>
    </location>
</feature>
<dbReference type="Gene3D" id="1.10.287.660">
    <property type="entry name" value="Helix hairpin bin"/>
    <property type="match status" value="1"/>
</dbReference>
<feature type="repeat" description="TPR" evidence="3">
    <location>
        <begin position="803"/>
        <end position="836"/>
    </location>
</feature>
<evidence type="ECO:0000256" key="3">
    <source>
        <dbReference type="PROSITE-ProRule" id="PRU00339"/>
    </source>
</evidence>
<dbReference type="Proteomes" id="UP001145021">
    <property type="component" value="Unassembled WGS sequence"/>
</dbReference>
<dbReference type="PANTHER" id="PTHR23083">
    <property type="entry name" value="TETRATRICOPEPTIDE REPEAT PROTEIN, TPR"/>
    <property type="match status" value="1"/>
</dbReference>
<reference evidence="5" key="1">
    <citation type="submission" date="2022-07" db="EMBL/GenBank/DDBJ databases">
        <title>Phylogenomic reconstructions and comparative analyses of Kickxellomycotina fungi.</title>
        <authorList>
            <person name="Reynolds N.K."/>
            <person name="Stajich J.E."/>
            <person name="Barry K."/>
            <person name="Grigoriev I.V."/>
            <person name="Crous P."/>
            <person name="Smith M.E."/>
        </authorList>
    </citation>
    <scope>NUCLEOTIDE SEQUENCE</scope>
    <source>
        <strain evidence="5">NBRC 105413</strain>
    </source>
</reference>
<dbReference type="EMBL" id="JANBOH010000039">
    <property type="protein sequence ID" value="KAJ1647079.1"/>
    <property type="molecule type" value="Genomic_DNA"/>
</dbReference>
<feature type="compositionally biased region" description="Basic residues" evidence="4">
    <location>
        <begin position="665"/>
        <end position="674"/>
    </location>
</feature>
<dbReference type="Gene3D" id="1.25.40.10">
    <property type="entry name" value="Tetratricopeptide repeat domain"/>
    <property type="match status" value="2"/>
</dbReference>
<dbReference type="SUPFAM" id="SSF48452">
    <property type="entry name" value="TPR-like"/>
    <property type="match status" value="2"/>
</dbReference>
<dbReference type="Pfam" id="PF04420">
    <property type="entry name" value="CHD5"/>
    <property type="match status" value="1"/>
</dbReference>
<dbReference type="GO" id="GO:0071816">
    <property type="term" value="P:tail-anchored membrane protein insertion into ER membrane"/>
    <property type="evidence" value="ECO:0007669"/>
    <property type="project" value="InterPro"/>
</dbReference>
<gene>
    <name evidence="5" type="ORF">LPJ64_001474</name>
</gene>
<evidence type="ECO:0000313" key="5">
    <source>
        <dbReference type="EMBL" id="KAJ1647079.1"/>
    </source>
</evidence>
<comment type="similarity">
    <text evidence="2">Belongs to the YPP1 family.</text>
</comment>
<accession>A0A9W8CLZ0</accession>
<dbReference type="InterPro" id="IPR029012">
    <property type="entry name" value="Helix_hairpin_bin_sf"/>
</dbReference>
<dbReference type="SMART" id="SM00028">
    <property type="entry name" value="TPR"/>
    <property type="match status" value="2"/>
</dbReference>
<keyword evidence="6" id="KW-1185">Reference proteome</keyword>
<dbReference type="InterPro" id="IPR051722">
    <property type="entry name" value="Endocytosis_PI4K-reg_protein"/>
</dbReference>
<evidence type="ECO:0000313" key="6">
    <source>
        <dbReference type="Proteomes" id="UP001145021"/>
    </source>
</evidence>
<dbReference type="PROSITE" id="PS50005">
    <property type="entry name" value="TPR"/>
    <property type="match status" value="1"/>
</dbReference>